<organism evidence="4 5">
    <name type="scientific">Mya arenaria</name>
    <name type="common">Soft-shell clam</name>
    <dbReference type="NCBI Taxonomy" id="6604"/>
    <lineage>
        <taxon>Eukaryota</taxon>
        <taxon>Metazoa</taxon>
        <taxon>Spiralia</taxon>
        <taxon>Lophotrochozoa</taxon>
        <taxon>Mollusca</taxon>
        <taxon>Bivalvia</taxon>
        <taxon>Autobranchia</taxon>
        <taxon>Heteroconchia</taxon>
        <taxon>Euheterodonta</taxon>
        <taxon>Imparidentia</taxon>
        <taxon>Neoheterodontei</taxon>
        <taxon>Myida</taxon>
        <taxon>Myoidea</taxon>
        <taxon>Myidae</taxon>
        <taxon>Mya</taxon>
    </lineage>
</organism>
<accession>A0ABY7G609</accession>
<evidence type="ECO:0000313" key="5">
    <source>
        <dbReference type="Proteomes" id="UP001164746"/>
    </source>
</evidence>
<feature type="non-terminal residue" evidence="4">
    <location>
        <position position="515"/>
    </location>
</feature>
<dbReference type="InterPro" id="IPR050373">
    <property type="entry name" value="Fibrinogen_C-term_domain"/>
</dbReference>
<keyword evidence="2" id="KW-0732">Signal</keyword>
<feature type="chain" id="PRO_5047509424" evidence="2">
    <location>
        <begin position="24"/>
        <end position="515"/>
    </location>
</feature>
<feature type="domain" description="Fibrinogen C-terminal" evidence="3">
    <location>
        <begin position="293"/>
        <end position="515"/>
    </location>
</feature>
<keyword evidence="5" id="KW-1185">Reference proteome</keyword>
<dbReference type="InterPro" id="IPR002181">
    <property type="entry name" value="Fibrinogen_a/b/g_C_dom"/>
</dbReference>
<proteinExistence type="predicted"/>
<evidence type="ECO:0000256" key="2">
    <source>
        <dbReference type="SAM" id="SignalP"/>
    </source>
</evidence>
<dbReference type="NCBIfam" id="NF040941">
    <property type="entry name" value="GGGWT_bact"/>
    <property type="match status" value="1"/>
</dbReference>
<dbReference type="Proteomes" id="UP001164746">
    <property type="component" value="Chromosome 16"/>
</dbReference>
<reference evidence="4" key="1">
    <citation type="submission" date="2022-11" db="EMBL/GenBank/DDBJ databases">
        <title>Centuries of genome instability and evolution in soft-shell clam transmissible cancer (bioRxiv).</title>
        <authorList>
            <person name="Hart S.F.M."/>
            <person name="Yonemitsu M.A."/>
            <person name="Giersch R.M."/>
            <person name="Beal B.F."/>
            <person name="Arriagada G."/>
            <person name="Davis B.W."/>
            <person name="Ostrander E.A."/>
            <person name="Goff S.P."/>
            <person name="Metzger M.J."/>
        </authorList>
    </citation>
    <scope>NUCLEOTIDE SEQUENCE</scope>
    <source>
        <strain evidence="4">MELC-2E11</strain>
        <tissue evidence="4">Siphon/mantle</tissue>
    </source>
</reference>
<dbReference type="InterPro" id="IPR036056">
    <property type="entry name" value="Fibrinogen-like_C"/>
</dbReference>
<feature type="coiled-coil region" evidence="1">
    <location>
        <begin position="55"/>
        <end position="93"/>
    </location>
</feature>
<dbReference type="PANTHER" id="PTHR19143:SF327">
    <property type="entry name" value="FI21813P1-RELATED"/>
    <property type="match status" value="1"/>
</dbReference>
<evidence type="ECO:0000256" key="1">
    <source>
        <dbReference type="SAM" id="Coils"/>
    </source>
</evidence>
<sequence length="515" mass="58396">MGLCKANLLFVILTSYTVLFNRCANTNELLMQTFSKVLSLDNELGKLDTEFKKSLTSLDERMDNLEIKLENSLTDLQTQLAEGLERIAETQKNCEPKQGGITNNIPSTIPNTVTQMVKTQFIAISTSMKREKVALRNLKTEMNKHMKAIDSEFQNTQKALEYRFLNQSINIEDQIRAQKRNVSDVIKDVIIETNAHANQLKIDVVNALSGLDERFSNQTKELNGRFENQSEAIGEFQTNQENRISSLNSRMSSTEGSLQSYKSSCDSIWSEVSNLETRVSSIEKLLSEIGLLEDIIDAFADCSEIRQNLGSVSSGVYLITTWKTNQHTKVFCDMDTDQGGWTVFQHRVDGSVDFYRDFSSYEDGFGSLQGEFWLGLKLMHEMTSRTAHDLRIDITRANDSTAYVVYADFSVGAGSNYTLHVGNALSERGLLPDGLQFNTYANGSAFTTFDDDNDDSWWGYCAVRYHGAWWYRFCTYRANLNGLYYTPGTFVSNKTAMIFDSRESLKTSRMMFRPS</sequence>
<dbReference type="SUPFAM" id="SSF56496">
    <property type="entry name" value="Fibrinogen C-terminal domain-like"/>
    <property type="match status" value="1"/>
</dbReference>
<keyword evidence="1" id="KW-0175">Coiled coil</keyword>
<dbReference type="EMBL" id="CP111027">
    <property type="protein sequence ID" value="WAR28949.1"/>
    <property type="molecule type" value="Genomic_DNA"/>
</dbReference>
<dbReference type="PROSITE" id="PS51406">
    <property type="entry name" value="FIBRINOGEN_C_2"/>
    <property type="match status" value="1"/>
</dbReference>
<evidence type="ECO:0000313" key="4">
    <source>
        <dbReference type="EMBL" id="WAR28949.1"/>
    </source>
</evidence>
<dbReference type="CDD" id="cd00087">
    <property type="entry name" value="FReD"/>
    <property type="match status" value="1"/>
</dbReference>
<gene>
    <name evidence="4" type="ORF">MAR_002517</name>
</gene>
<dbReference type="Gene3D" id="3.90.215.10">
    <property type="entry name" value="Gamma Fibrinogen, chain A, domain 1"/>
    <property type="match status" value="1"/>
</dbReference>
<dbReference type="Pfam" id="PF00147">
    <property type="entry name" value="Fibrinogen_C"/>
    <property type="match status" value="1"/>
</dbReference>
<dbReference type="PANTHER" id="PTHR19143">
    <property type="entry name" value="FIBRINOGEN/TENASCIN/ANGIOPOEITIN"/>
    <property type="match status" value="1"/>
</dbReference>
<feature type="signal peptide" evidence="2">
    <location>
        <begin position="1"/>
        <end position="23"/>
    </location>
</feature>
<dbReference type="Gene3D" id="1.20.5.340">
    <property type="match status" value="1"/>
</dbReference>
<name>A0ABY7G609_MYAAR</name>
<evidence type="ECO:0000259" key="3">
    <source>
        <dbReference type="PROSITE" id="PS51406"/>
    </source>
</evidence>
<dbReference type="SMART" id="SM00186">
    <property type="entry name" value="FBG"/>
    <property type="match status" value="1"/>
</dbReference>
<protein>
    <submittedName>
        <fullName evidence="4">ANGP4-like protein</fullName>
    </submittedName>
</protein>
<dbReference type="InterPro" id="IPR014716">
    <property type="entry name" value="Fibrinogen_a/b/g_C_1"/>
</dbReference>